<accession>A0ABN4C9L8</accession>
<evidence type="ECO:0000313" key="2">
    <source>
        <dbReference type="EMBL" id="AHI19159.1"/>
    </source>
</evidence>
<gene>
    <name evidence="2" type="ORF">CCASEI_02890</name>
</gene>
<evidence type="ECO:0000259" key="1">
    <source>
        <dbReference type="Pfam" id="PF20058"/>
    </source>
</evidence>
<organism evidence="2 3">
    <name type="scientific">Corynebacterium casei LMG S-19264</name>
    <dbReference type="NCBI Taxonomy" id="1285583"/>
    <lineage>
        <taxon>Bacteria</taxon>
        <taxon>Bacillati</taxon>
        <taxon>Actinomycetota</taxon>
        <taxon>Actinomycetes</taxon>
        <taxon>Mycobacteriales</taxon>
        <taxon>Corynebacteriaceae</taxon>
        <taxon>Corynebacterium</taxon>
    </lineage>
</organism>
<keyword evidence="3" id="KW-1185">Reference proteome</keyword>
<dbReference type="Proteomes" id="UP000019226">
    <property type="component" value="Chromosome"/>
</dbReference>
<sequence length="93" mass="10164">MLDMSESNDDNKDDKAVQTAHEWLVEASQVLGLPAEDATHHIKQLLDLTRDVAHNRSRPAAPLTAFLVGLASSSPEEVTANINKLSALVNKEY</sequence>
<evidence type="ECO:0000313" key="3">
    <source>
        <dbReference type="Proteomes" id="UP000019226"/>
    </source>
</evidence>
<feature type="domain" description="DUF6457" evidence="1">
    <location>
        <begin position="18"/>
        <end position="90"/>
    </location>
</feature>
<dbReference type="EMBL" id="CP004350">
    <property type="protein sequence ID" value="AHI19159.1"/>
    <property type="molecule type" value="Genomic_DNA"/>
</dbReference>
<dbReference type="InterPro" id="IPR045598">
    <property type="entry name" value="DUF6457"/>
</dbReference>
<proteinExistence type="predicted"/>
<dbReference type="Pfam" id="PF20058">
    <property type="entry name" value="DUF6457"/>
    <property type="match status" value="1"/>
</dbReference>
<protein>
    <recommendedName>
        <fullName evidence="1">DUF6457 domain-containing protein</fullName>
    </recommendedName>
</protein>
<name>A0ABN4C9L8_9CORY</name>
<reference evidence="3" key="1">
    <citation type="submission" date="2013-02" db="EMBL/GenBank/DDBJ databases">
        <title>The complete genome sequence of Corynebacterium casei LMG S-19264 (=DSM 44701).</title>
        <authorList>
            <person name="Ruckert C."/>
            <person name="Albersmeier A."/>
            <person name="Kalinowski J."/>
        </authorList>
    </citation>
    <scope>NUCLEOTIDE SEQUENCE [LARGE SCALE GENOMIC DNA]</scope>
    <source>
        <strain evidence="3">LMG S-19264</strain>
    </source>
</reference>